<dbReference type="InterPro" id="IPR058548">
    <property type="entry name" value="MlaB-like_STAS"/>
</dbReference>
<name>A0A2W2FZJ0_9ACTN</name>
<protein>
    <recommendedName>
        <fullName evidence="1">STAS domain-containing protein</fullName>
    </recommendedName>
</protein>
<sequence>MTIFYGTETIHGAGGLPERQRRASMGVEYEGALFRIHSTPHPPLLRVEGEIDANSAARFLAALRAAARSLGGDITLDLGELSFIDLGGLRAIVEVAGEVGAEGRNLVLSPVAPHVRQLIQIIGWDTAPGLRLPADEIRP</sequence>
<comment type="caution">
    <text evidence="2">The sequence shown here is derived from an EMBL/GenBank/DDBJ whole genome shotgun (WGS) entry which is preliminary data.</text>
</comment>
<feature type="domain" description="STAS" evidence="1">
    <location>
        <begin position="44"/>
        <end position="139"/>
    </location>
</feature>
<dbReference type="InterPro" id="IPR036513">
    <property type="entry name" value="STAS_dom_sf"/>
</dbReference>
<dbReference type="Proteomes" id="UP000248544">
    <property type="component" value="Unassembled WGS sequence"/>
</dbReference>
<evidence type="ECO:0000313" key="3">
    <source>
        <dbReference type="Proteomes" id="UP000248544"/>
    </source>
</evidence>
<dbReference type="Pfam" id="PF13466">
    <property type="entry name" value="STAS_2"/>
    <property type="match status" value="1"/>
</dbReference>
<evidence type="ECO:0000313" key="2">
    <source>
        <dbReference type="EMBL" id="PZG41201.1"/>
    </source>
</evidence>
<proteinExistence type="predicted"/>
<evidence type="ECO:0000259" key="1">
    <source>
        <dbReference type="PROSITE" id="PS50801"/>
    </source>
</evidence>
<dbReference type="RefSeq" id="WP_111169268.1">
    <property type="nucleotide sequence ID" value="NZ_POUA01000178.1"/>
</dbReference>
<keyword evidence="3" id="KW-1185">Reference proteome</keyword>
<dbReference type="AlphaFoldDB" id="A0A2W2FZJ0"/>
<gene>
    <name evidence="2" type="ORF">C1I98_21675</name>
</gene>
<dbReference type="Gene3D" id="3.30.750.24">
    <property type="entry name" value="STAS domain"/>
    <property type="match status" value="1"/>
</dbReference>
<dbReference type="PROSITE" id="PS50801">
    <property type="entry name" value="STAS"/>
    <property type="match status" value="1"/>
</dbReference>
<dbReference type="InterPro" id="IPR002645">
    <property type="entry name" value="STAS_dom"/>
</dbReference>
<organism evidence="2 3">
    <name type="scientific">Spongiactinospora gelatinilytica</name>
    <dbReference type="NCBI Taxonomy" id="2666298"/>
    <lineage>
        <taxon>Bacteria</taxon>
        <taxon>Bacillati</taxon>
        <taxon>Actinomycetota</taxon>
        <taxon>Actinomycetes</taxon>
        <taxon>Streptosporangiales</taxon>
        <taxon>Streptosporangiaceae</taxon>
        <taxon>Spongiactinospora</taxon>
    </lineage>
</organism>
<dbReference type="SUPFAM" id="SSF52091">
    <property type="entry name" value="SpoIIaa-like"/>
    <property type="match status" value="1"/>
</dbReference>
<reference evidence="2 3" key="1">
    <citation type="submission" date="2018-01" db="EMBL/GenBank/DDBJ databases">
        <title>Draft genome sequence of Sphaerisporangium sp. 7K107.</title>
        <authorList>
            <person name="Sahin N."/>
            <person name="Saygin H."/>
            <person name="Ay H."/>
        </authorList>
    </citation>
    <scope>NUCLEOTIDE SEQUENCE [LARGE SCALE GENOMIC DNA]</scope>
    <source>
        <strain evidence="2 3">7K107</strain>
    </source>
</reference>
<dbReference type="EMBL" id="POUA01000178">
    <property type="protein sequence ID" value="PZG41201.1"/>
    <property type="molecule type" value="Genomic_DNA"/>
</dbReference>
<dbReference type="CDD" id="cd07043">
    <property type="entry name" value="STAS_anti-anti-sigma_factors"/>
    <property type="match status" value="1"/>
</dbReference>
<accession>A0A2W2FZJ0</accession>